<accession>A0ABP7F787</accession>
<dbReference type="EMBL" id="BAABEP010000016">
    <property type="protein sequence ID" value="GAA3729717.1"/>
    <property type="molecule type" value="Genomic_DNA"/>
</dbReference>
<sequence length="397" mass="42935">MTAVLFVHGTGVRQKAFDATLDVMTRSLLARRPDLTVEGCFWGDAHGSRLFAGGASVPVADEVRDAEAGGGPEEADVMVWESLQEDPLFELRLLAAADAPQDRGGGFHPGRQPRGRALEEQYGRFAASGTAESLFREAGLGGEFARSCRTVAASRPFGDLGDGGVAPRDAWPVLVRATVAEALRGVERAGGPGLRAVYDREFRDEFLRAVTAATGEEYRDVLGRARQRVGTFFAGRTTSYVSRRRDAFTATASSVAGDILLYQRDGSAVRRFVADHIDRLEPPVVVVAHSLGGIICADLFATAPRPEARLVTVGTAAPLFWELDALWGLRAGAPLPTGFPPWTNIYDRRDFLAYVAAPLFGGRVRDIRVDNGQPFPRCHSAYWWNGACWDAVLSACP</sequence>
<dbReference type="Gene3D" id="3.40.50.1820">
    <property type="entry name" value="alpha/beta hydrolase"/>
    <property type="match status" value="1"/>
</dbReference>
<reference evidence="2" key="1">
    <citation type="journal article" date="2019" name="Int. J. Syst. Evol. Microbiol.">
        <title>The Global Catalogue of Microorganisms (GCM) 10K type strain sequencing project: providing services to taxonomists for standard genome sequencing and annotation.</title>
        <authorList>
            <consortium name="The Broad Institute Genomics Platform"/>
            <consortium name="The Broad Institute Genome Sequencing Center for Infectious Disease"/>
            <person name="Wu L."/>
            <person name="Ma J."/>
        </authorList>
    </citation>
    <scope>NUCLEOTIDE SEQUENCE [LARGE SCALE GENOMIC DNA]</scope>
    <source>
        <strain evidence="2">JCM 30846</strain>
    </source>
</reference>
<dbReference type="Proteomes" id="UP001499884">
    <property type="component" value="Unassembled WGS sequence"/>
</dbReference>
<evidence type="ECO:0000313" key="2">
    <source>
        <dbReference type="Proteomes" id="UP001499884"/>
    </source>
</evidence>
<dbReference type="InterPro" id="IPR029058">
    <property type="entry name" value="AB_hydrolase_fold"/>
</dbReference>
<evidence type="ECO:0008006" key="3">
    <source>
        <dbReference type="Google" id="ProtNLM"/>
    </source>
</evidence>
<protein>
    <recommendedName>
        <fullName evidence="3">AB hydrolase-1 domain-containing protein</fullName>
    </recommendedName>
</protein>
<evidence type="ECO:0000313" key="1">
    <source>
        <dbReference type="EMBL" id="GAA3729717.1"/>
    </source>
</evidence>
<dbReference type="RefSeq" id="WP_345646415.1">
    <property type="nucleotide sequence ID" value="NZ_BAABEP010000016.1"/>
</dbReference>
<name>A0ABP7F787_9ACTN</name>
<comment type="caution">
    <text evidence="1">The sequence shown here is derived from an EMBL/GenBank/DDBJ whole genome shotgun (WGS) entry which is preliminary data.</text>
</comment>
<gene>
    <name evidence="1" type="ORF">GCM10023082_29360</name>
</gene>
<proteinExistence type="predicted"/>
<keyword evidence="2" id="KW-1185">Reference proteome</keyword>
<dbReference type="SUPFAM" id="SSF53474">
    <property type="entry name" value="alpha/beta-Hydrolases"/>
    <property type="match status" value="1"/>
</dbReference>
<organism evidence="1 2">
    <name type="scientific">Streptomyces tremellae</name>
    <dbReference type="NCBI Taxonomy" id="1124239"/>
    <lineage>
        <taxon>Bacteria</taxon>
        <taxon>Bacillati</taxon>
        <taxon>Actinomycetota</taxon>
        <taxon>Actinomycetes</taxon>
        <taxon>Kitasatosporales</taxon>
        <taxon>Streptomycetaceae</taxon>
        <taxon>Streptomyces</taxon>
    </lineage>
</organism>